<name>A0A9J5ZTG3_SOLCO</name>
<dbReference type="AlphaFoldDB" id="A0A9J5ZTG3"/>
<keyword evidence="2" id="KW-1185">Reference proteome</keyword>
<dbReference type="Proteomes" id="UP000824120">
    <property type="component" value="Chromosome 3"/>
</dbReference>
<reference evidence="1 2" key="1">
    <citation type="submission" date="2020-09" db="EMBL/GenBank/DDBJ databases">
        <title>De no assembly of potato wild relative species, Solanum commersonii.</title>
        <authorList>
            <person name="Cho K."/>
        </authorList>
    </citation>
    <scope>NUCLEOTIDE SEQUENCE [LARGE SCALE GENOMIC DNA]</scope>
    <source>
        <strain evidence="1">LZ3.2</strain>
        <tissue evidence="1">Leaf</tissue>
    </source>
</reference>
<dbReference type="EMBL" id="JACXVP010000003">
    <property type="protein sequence ID" value="KAG5615534.1"/>
    <property type="molecule type" value="Genomic_DNA"/>
</dbReference>
<comment type="caution">
    <text evidence="1">The sequence shown here is derived from an EMBL/GenBank/DDBJ whole genome shotgun (WGS) entry which is preliminary data.</text>
</comment>
<evidence type="ECO:0000313" key="2">
    <source>
        <dbReference type="Proteomes" id="UP000824120"/>
    </source>
</evidence>
<sequence length="116" mass="13818">MRGSNWRVAEQFREASPYHPMIQNAKMLKADGKMYWRSRLIAPSGPSQHKFSKTINTHLNLQIRFHLRVFDLLERELERVNHRPSPTHSARESEWVKAKAVLNWCKSVFERNRFDS</sequence>
<evidence type="ECO:0000313" key="1">
    <source>
        <dbReference type="EMBL" id="KAG5615534.1"/>
    </source>
</evidence>
<feature type="non-terminal residue" evidence="1">
    <location>
        <position position="1"/>
    </location>
</feature>
<accession>A0A9J5ZTG3</accession>
<proteinExistence type="predicted"/>
<protein>
    <submittedName>
        <fullName evidence="1">Uncharacterized protein</fullName>
    </submittedName>
</protein>
<organism evidence="1 2">
    <name type="scientific">Solanum commersonii</name>
    <name type="common">Commerson's wild potato</name>
    <name type="synonym">Commerson's nightshade</name>
    <dbReference type="NCBI Taxonomy" id="4109"/>
    <lineage>
        <taxon>Eukaryota</taxon>
        <taxon>Viridiplantae</taxon>
        <taxon>Streptophyta</taxon>
        <taxon>Embryophyta</taxon>
        <taxon>Tracheophyta</taxon>
        <taxon>Spermatophyta</taxon>
        <taxon>Magnoliopsida</taxon>
        <taxon>eudicotyledons</taxon>
        <taxon>Gunneridae</taxon>
        <taxon>Pentapetalae</taxon>
        <taxon>asterids</taxon>
        <taxon>lamiids</taxon>
        <taxon>Solanales</taxon>
        <taxon>Solanaceae</taxon>
        <taxon>Solanoideae</taxon>
        <taxon>Solaneae</taxon>
        <taxon>Solanum</taxon>
    </lineage>
</organism>
<gene>
    <name evidence="1" type="ORF">H5410_015358</name>
</gene>